<protein>
    <submittedName>
        <fullName evidence="7">PLP-dependent aminotransferase family protein</fullName>
    </submittedName>
</protein>
<dbReference type="Gene3D" id="3.40.640.10">
    <property type="entry name" value="Type I PLP-dependent aspartate aminotransferase-like (Major domain)"/>
    <property type="match status" value="1"/>
</dbReference>
<dbReference type="Pfam" id="PF00392">
    <property type="entry name" value="GntR"/>
    <property type="match status" value="1"/>
</dbReference>
<evidence type="ECO:0000313" key="8">
    <source>
        <dbReference type="Proteomes" id="UP000324678"/>
    </source>
</evidence>
<dbReference type="InterPro" id="IPR015424">
    <property type="entry name" value="PyrdxlP-dep_Trfase"/>
</dbReference>
<dbReference type="GO" id="GO:0008483">
    <property type="term" value="F:transaminase activity"/>
    <property type="evidence" value="ECO:0007669"/>
    <property type="project" value="UniProtKB-KW"/>
</dbReference>
<dbReference type="GO" id="GO:0003677">
    <property type="term" value="F:DNA binding"/>
    <property type="evidence" value="ECO:0007669"/>
    <property type="project" value="UniProtKB-KW"/>
</dbReference>
<keyword evidence="3" id="KW-0805">Transcription regulation</keyword>
<keyword evidence="5" id="KW-0804">Transcription</keyword>
<keyword evidence="8" id="KW-1185">Reference proteome</keyword>
<dbReference type="InterPro" id="IPR015422">
    <property type="entry name" value="PyrdxlP-dep_Trfase_small"/>
</dbReference>
<dbReference type="GO" id="GO:0030170">
    <property type="term" value="F:pyridoxal phosphate binding"/>
    <property type="evidence" value="ECO:0007669"/>
    <property type="project" value="InterPro"/>
</dbReference>
<keyword evidence="4" id="KW-0238">DNA-binding</keyword>
<dbReference type="EMBL" id="CP043505">
    <property type="protein sequence ID" value="QEO14396.1"/>
    <property type="molecule type" value="Genomic_DNA"/>
</dbReference>
<dbReference type="Gene3D" id="3.90.1150.10">
    <property type="entry name" value="Aspartate Aminotransferase, domain 1"/>
    <property type="match status" value="1"/>
</dbReference>
<dbReference type="PANTHER" id="PTHR46577">
    <property type="entry name" value="HTH-TYPE TRANSCRIPTIONAL REGULATORY PROTEIN GABR"/>
    <property type="match status" value="1"/>
</dbReference>
<dbReference type="PANTHER" id="PTHR46577:SF1">
    <property type="entry name" value="HTH-TYPE TRANSCRIPTIONAL REGULATORY PROTEIN GABR"/>
    <property type="match status" value="1"/>
</dbReference>
<dbReference type="PROSITE" id="PS50949">
    <property type="entry name" value="HTH_GNTR"/>
    <property type="match status" value="1"/>
</dbReference>
<organism evidence="7 8">
    <name type="scientific">Agromyces intestinalis</name>
    <dbReference type="NCBI Taxonomy" id="2592652"/>
    <lineage>
        <taxon>Bacteria</taxon>
        <taxon>Bacillati</taxon>
        <taxon>Actinomycetota</taxon>
        <taxon>Actinomycetes</taxon>
        <taxon>Micrococcales</taxon>
        <taxon>Microbacteriaceae</taxon>
        <taxon>Agromyces</taxon>
    </lineage>
</organism>
<evidence type="ECO:0000259" key="6">
    <source>
        <dbReference type="PROSITE" id="PS50949"/>
    </source>
</evidence>
<sequence length="457" mass="48506">MSHTIDFDTSASGFPPLRGATSSEDVVELILRHVDSGQLPPGSRLPTIRSITDSSGLSFRTVSSAWRVLRDRGVIETRRRGGSFVVDPATAPGRAPAVVESRPVLTDLSLLHADRYLLPDLRDALESALTDPALNAPTREPITPRLLSSAQPTWPFEAESFLASGGGAEAVLLSIVANTEPGDLVALDEPTQPGLLQRLAALGRRLIGVELDEQGPVPGSLRIALDAGARVYVFQVHAPFALSGHPSSSRVDELGSLLASADTVIVEDDSVGPLARRDVATFGRTLPEQVVHVRTYCRSYGPDLRTSVIGGPERLLTRIADARSHGVAATSRILQDALSHLIDDPNAKRKLATAAQAYSARGESLIAALRAQGLEASRGPEGHVAWVPVADEQRALLRLAAEGILVGAGSRAFATPAARGYLRIVTLNLSDDPEEVARIARAIVHATTSADPSDHYD</sequence>
<dbReference type="InterPro" id="IPR004839">
    <property type="entry name" value="Aminotransferase_I/II_large"/>
</dbReference>
<keyword evidence="2" id="KW-0663">Pyridoxal phosphate</keyword>
<gene>
    <name evidence="7" type="ORF">FLP10_08155</name>
</gene>
<dbReference type="SUPFAM" id="SSF46785">
    <property type="entry name" value="Winged helix' DNA-binding domain"/>
    <property type="match status" value="1"/>
</dbReference>
<dbReference type="Proteomes" id="UP000324678">
    <property type="component" value="Chromosome"/>
</dbReference>
<evidence type="ECO:0000256" key="3">
    <source>
        <dbReference type="ARBA" id="ARBA00023015"/>
    </source>
</evidence>
<keyword evidence="7" id="KW-0808">Transferase</keyword>
<comment type="similarity">
    <text evidence="1">In the C-terminal section; belongs to the class-I pyridoxal-phosphate-dependent aminotransferase family.</text>
</comment>
<dbReference type="Gene3D" id="1.10.10.10">
    <property type="entry name" value="Winged helix-like DNA-binding domain superfamily/Winged helix DNA-binding domain"/>
    <property type="match status" value="1"/>
</dbReference>
<dbReference type="InterPro" id="IPR036390">
    <property type="entry name" value="WH_DNA-bd_sf"/>
</dbReference>
<dbReference type="RefSeq" id="WP_149160417.1">
    <property type="nucleotide sequence ID" value="NZ_CP043505.1"/>
</dbReference>
<proteinExistence type="inferred from homology"/>
<feature type="domain" description="HTH gntR-type" evidence="6">
    <location>
        <begin position="20"/>
        <end position="88"/>
    </location>
</feature>
<dbReference type="InterPro" id="IPR000524">
    <property type="entry name" value="Tscrpt_reg_HTH_GntR"/>
</dbReference>
<dbReference type="CDD" id="cd07377">
    <property type="entry name" value="WHTH_GntR"/>
    <property type="match status" value="1"/>
</dbReference>
<dbReference type="SUPFAM" id="SSF53383">
    <property type="entry name" value="PLP-dependent transferases"/>
    <property type="match status" value="1"/>
</dbReference>
<reference evidence="7 8" key="1">
    <citation type="submission" date="2019-09" db="EMBL/GenBank/DDBJ databases">
        <title>Genome sequencing of strain KACC 19306.</title>
        <authorList>
            <person name="Heo J."/>
            <person name="Kim S.-J."/>
            <person name="Kim J.-S."/>
            <person name="Hong S.-B."/>
            <person name="Kwon S.-W."/>
        </authorList>
    </citation>
    <scope>NUCLEOTIDE SEQUENCE [LARGE SCALE GENOMIC DNA]</scope>
    <source>
        <strain evidence="7 8">KACC 19306</strain>
    </source>
</reference>
<evidence type="ECO:0000256" key="4">
    <source>
        <dbReference type="ARBA" id="ARBA00023125"/>
    </source>
</evidence>
<dbReference type="KEGG" id="ail:FLP10_08155"/>
<evidence type="ECO:0000256" key="5">
    <source>
        <dbReference type="ARBA" id="ARBA00023163"/>
    </source>
</evidence>
<dbReference type="SMART" id="SM00345">
    <property type="entry name" value="HTH_GNTR"/>
    <property type="match status" value="1"/>
</dbReference>
<name>A0A5C1YE68_9MICO</name>
<evidence type="ECO:0000256" key="1">
    <source>
        <dbReference type="ARBA" id="ARBA00005384"/>
    </source>
</evidence>
<dbReference type="InterPro" id="IPR051446">
    <property type="entry name" value="HTH_trans_reg/aminotransferase"/>
</dbReference>
<keyword evidence="7" id="KW-0032">Aminotransferase</keyword>
<dbReference type="InterPro" id="IPR015421">
    <property type="entry name" value="PyrdxlP-dep_Trfase_major"/>
</dbReference>
<evidence type="ECO:0000313" key="7">
    <source>
        <dbReference type="EMBL" id="QEO14396.1"/>
    </source>
</evidence>
<dbReference type="OrthoDB" id="4336542at2"/>
<evidence type="ECO:0000256" key="2">
    <source>
        <dbReference type="ARBA" id="ARBA00022898"/>
    </source>
</evidence>
<dbReference type="AlphaFoldDB" id="A0A5C1YE68"/>
<dbReference type="Pfam" id="PF00155">
    <property type="entry name" value="Aminotran_1_2"/>
    <property type="match status" value="1"/>
</dbReference>
<accession>A0A5C1YE68</accession>
<dbReference type="InterPro" id="IPR036388">
    <property type="entry name" value="WH-like_DNA-bd_sf"/>
</dbReference>
<dbReference type="GO" id="GO:0003700">
    <property type="term" value="F:DNA-binding transcription factor activity"/>
    <property type="evidence" value="ECO:0007669"/>
    <property type="project" value="InterPro"/>
</dbReference>